<evidence type="ECO:0000256" key="9">
    <source>
        <dbReference type="PROSITE-ProRule" id="PRU01211"/>
    </source>
</evidence>
<dbReference type="InterPro" id="IPR017050">
    <property type="entry name" value="Metallopeptidase_nem"/>
</dbReference>
<dbReference type="GO" id="GO:0004222">
    <property type="term" value="F:metalloendopeptidase activity"/>
    <property type="evidence" value="ECO:0007669"/>
    <property type="project" value="UniProtKB-UniRule"/>
</dbReference>
<evidence type="ECO:0000256" key="10">
    <source>
        <dbReference type="RuleBase" id="RU361183"/>
    </source>
</evidence>
<dbReference type="AlphaFoldDB" id="A0A0B1S6R3"/>
<dbReference type="EC" id="3.4.24.-" evidence="10"/>
<dbReference type="InterPro" id="IPR035914">
    <property type="entry name" value="Sperma_CUB_dom_sf"/>
</dbReference>
<protein>
    <recommendedName>
        <fullName evidence="10">Metalloendopeptidase</fullName>
        <ecNumber evidence="10">3.4.24.-</ecNumber>
    </recommendedName>
</protein>
<dbReference type="PIRSF" id="PIRSF036365">
    <property type="entry name" value="Astacin_nematoda"/>
    <property type="match status" value="1"/>
</dbReference>
<comment type="caution">
    <text evidence="8">Lacks conserved residue(s) required for the propagation of feature annotation.</text>
</comment>
<feature type="binding site" evidence="9">
    <location>
        <position position="31"/>
    </location>
    <ligand>
        <name>Zn(2+)</name>
        <dbReference type="ChEBI" id="CHEBI:29105"/>
        <note>catalytic</note>
    </ligand>
</feature>
<accession>A0A0B1S6R3</accession>
<keyword evidence="7" id="KW-1015">Disulfide bond</keyword>
<dbReference type="GO" id="GO:0006508">
    <property type="term" value="P:proteolysis"/>
    <property type="evidence" value="ECO:0007669"/>
    <property type="project" value="UniProtKB-KW"/>
</dbReference>
<comment type="cofactor">
    <cofactor evidence="9 10">
        <name>Zn(2+)</name>
        <dbReference type="ChEBI" id="CHEBI:29105"/>
    </cofactor>
    <text evidence="9 10">Binds 1 zinc ion per subunit.</text>
</comment>
<evidence type="ECO:0000256" key="6">
    <source>
        <dbReference type="ARBA" id="ARBA00023049"/>
    </source>
</evidence>
<feature type="binding site" evidence="9">
    <location>
        <position position="25"/>
    </location>
    <ligand>
        <name>Zn(2+)</name>
        <dbReference type="ChEBI" id="CHEBI:29105"/>
        <note>catalytic</note>
    </ligand>
</feature>
<dbReference type="EMBL" id="KN600182">
    <property type="protein sequence ID" value="KHJ80609.1"/>
    <property type="molecule type" value="Genomic_DNA"/>
</dbReference>
<keyword evidence="14" id="KW-1185">Reference proteome</keyword>
<keyword evidence="1" id="KW-0245">EGF-like domain</keyword>
<dbReference type="PANTHER" id="PTHR10127:SF875">
    <property type="entry name" value="ZINC METALLOPROTEINASE NAS-28"/>
    <property type="match status" value="1"/>
</dbReference>
<organism evidence="13 14">
    <name type="scientific">Oesophagostomum dentatum</name>
    <name type="common">Nodular worm</name>
    <dbReference type="NCBI Taxonomy" id="61180"/>
    <lineage>
        <taxon>Eukaryota</taxon>
        <taxon>Metazoa</taxon>
        <taxon>Ecdysozoa</taxon>
        <taxon>Nematoda</taxon>
        <taxon>Chromadorea</taxon>
        <taxon>Rhabditida</taxon>
        <taxon>Rhabditina</taxon>
        <taxon>Rhabditomorpha</taxon>
        <taxon>Strongyloidea</taxon>
        <taxon>Strongylidae</taxon>
        <taxon>Oesophagostomum</taxon>
    </lineage>
</organism>
<evidence type="ECO:0000259" key="12">
    <source>
        <dbReference type="PROSITE" id="PS51864"/>
    </source>
</evidence>
<evidence type="ECO:0000256" key="4">
    <source>
        <dbReference type="ARBA" id="ARBA00022801"/>
    </source>
</evidence>
<keyword evidence="3 9" id="KW-0479">Metal-binding</keyword>
<dbReference type="PANTHER" id="PTHR10127">
    <property type="entry name" value="DISCOIDIN, CUB, EGF, LAMININ , AND ZINC METALLOPROTEASE DOMAIN CONTAINING"/>
    <property type="match status" value="1"/>
</dbReference>
<evidence type="ECO:0000256" key="2">
    <source>
        <dbReference type="ARBA" id="ARBA00022670"/>
    </source>
</evidence>
<keyword evidence="2 9" id="KW-0645">Protease</keyword>
<feature type="domain" description="Peptidase M12A" evidence="12">
    <location>
        <begin position="1"/>
        <end position="126"/>
    </location>
</feature>
<dbReference type="MEROPS" id="M12.A26"/>
<keyword evidence="6 9" id="KW-0482">Metalloprotease</keyword>
<evidence type="ECO:0000256" key="5">
    <source>
        <dbReference type="ARBA" id="ARBA00022833"/>
    </source>
</evidence>
<dbReference type="PRINTS" id="PR00480">
    <property type="entry name" value="ASTACIN"/>
</dbReference>
<evidence type="ECO:0000256" key="7">
    <source>
        <dbReference type="ARBA" id="ARBA00023157"/>
    </source>
</evidence>
<feature type="binding site" evidence="9">
    <location>
        <position position="21"/>
    </location>
    <ligand>
        <name>Zn(2+)</name>
        <dbReference type="ChEBI" id="CHEBI:29105"/>
        <note>catalytic</note>
    </ligand>
</feature>
<dbReference type="InterPro" id="IPR000859">
    <property type="entry name" value="CUB_dom"/>
</dbReference>
<proteinExistence type="predicted"/>
<evidence type="ECO:0000256" key="3">
    <source>
        <dbReference type="ARBA" id="ARBA00022723"/>
    </source>
</evidence>
<keyword evidence="5 9" id="KW-0862">Zinc</keyword>
<sequence>MSVGKCAAHAMAAFQPGTITHEIAHALGFFHTQSRYDRDSWIAIDFSNIIKENLRNFAKETPATETHFGQRYDYGSVMQYGPYAFAVDEDKYTIRALYSEYQNAMGQREAPAFSDVRMMNRLYNCSMNCMNTAVPPCRHSGYQDPRNCNRCKCPRMFSGTYCEKLSSGSATNCNGRVVQARTRWWSTLKGTAGDPDDWKLHDTPADCYWHITAPAGRRIQVRLSTPPNYCMEQCPVQAIELNIGHFDMYGMIMCCQSATWRTYTSLSNMVTIRGTVRYKQLTFDLDYRLV</sequence>
<evidence type="ECO:0000313" key="14">
    <source>
        <dbReference type="Proteomes" id="UP000053660"/>
    </source>
</evidence>
<dbReference type="GO" id="GO:0018996">
    <property type="term" value="P:molting cycle, collagen and cuticulin-based cuticle"/>
    <property type="evidence" value="ECO:0007669"/>
    <property type="project" value="InterPro"/>
</dbReference>
<keyword evidence="4 9" id="KW-0378">Hydrolase</keyword>
<evidence type="ECO:0000259" key="11">
    <source>
        <dbReference type="PROSITE" id="PS01180"/>
    </source>
</evidence>
<name>A0A0B1S6R3_OESDE</name>
<dbReference type="Gene3D" id="3.40.390.10">
    <property type="entry name" value="Collagenase (Catalytic Domain)"/>
    <property type="match status" value="1"/>
</dbReference>
<evidence type="ECO:0000313" key="13">
    <source>
        <dbReference type="EMBL" id="KHJ80609.1"/>
    </source>
</evidence>
<dbReference type="PROSITE" id="PS51864">
    <property type="entry name" value="ASTACIN"/>
    <property type="match status" value="1"/>
</dbReference>
<gene>
    <name evidence="13" type="ORF">OESDEN_19714</name>
</gene>
<dbReference type="OrthoDB" id="5819035at2759"/>
<dbReference type="SUPFAM" id="SSF49854">
    <property type="entry name" value="Spermadhesin, CUB domain"/>
    <property type="match status" value="1"/>
</dbReference>
<feature type="domain" description="CUB" evidence="11">
    <location>
        <begin position="173"/>
        <end position="290"/>
    </location>
</feature>
<dbReference type="Pfam" id="PF01400">
    <property type="entry name" value="Astacin"/>
    <property type="match status" value="1"/>
</dbReference>
<dbReference type="InterPro" id="IPR024079">
    <property type="entry name" value="MetalloPept_cat_dom_sf"/>
</dbReference>
<dbReference type="PROSITE" id="PS01180">
    <property type="entry name" value="CUB"/>
    <property type="match status" value="1"/>
</dbReference>
<dbReference type="Proteomes" id="UP000053660">
    <property type="component" value="Unassembled WGS sequence"/>
</dbReference>
<evidence type="ECO:0000256" key="1">
    <source>
        <dbReference type="ARBA" id="ARBA00022536"/>
    </source>
</evidence>
<feature type="active site" evidence="9">
    <location>
        <position position="22"/>
    </location>
</feature>
<evidence type="ECO:0000256" key="8">
    <source>
        <dbReference type="PROSITE-ProRule" id="PRU00059"/>
    </source>
</evidence>
<dbReference type="SMART" id="SM00042">
    <property type="entry name" value="CUB"/>
    <property type="match status" value="1"/>
</dbReference>
<dbReference type="GO" id="GO:0008270">
    <property type="term" value="F:zinc ion binding"/>
    <property type="evidence" value="ECO:0007669"/>
    <property type="project" value="UniProtKB-UniRule"/>
</dbReference>
<dbReference type="InterPro" id="IPR001506">
    <property type="entry name" value="Peptidase_M12A"/>
</dbReference>
<reference evidence="13 14" key="1">
    <citation type="submission" date="2014-03" db="EMBL/GenBank/DDBJ databases">
        <title>Draft genome of the hookworm Oesophagostomum dentatum.</title>
        <authorList>
            <person name="Mitreva M."/>
        </authorList>
    </citation>
    <scope>NUCLEOTIDE SEQUENCE [LARGE SCALE GENOMIC DNA]</scope>
    <source>
        <strain evidence="13 14">OD-Hann</strain>
    </source>
</reference>
<dbReference type="SUPFAM" id="SSF55486">
    <property type="entry name" value="Metalloproteases ('zincins'), catalytic domain"/>
    <property type="match status" value="1"/>
</dbReference>